<name>A0A158CJE6_9BURK</name>
<comment type="caution">
    <text evidence="1">The sequence shown here is derived from an EMBL/GenBank/DDBJ whole genome shotgun (WGS) entry which is preliminary data.</text>
</comment>
<sequence length="88" mass="9600">MPAYPALSILRRNPGRSMTPSPIMPRSINMSFVSACQSETWYAKMRPARPAAVMDARSNGSHQQWYTSIAMPSIEGSSGAMRSHIASA</sequence>
<organism evidence="1 2">
    <name type="scientific">Caballeronia catudaia</name>
    <dbReference type="NCBI Taxonomy" id="1777136"/>
    <lineage>
        <taxon>Bacteria</taxon>
        <taxon>Pseudomonadati</taxon>
        <taxon>Pseudomonadota</taxon>
        <taxon>Betaproteobacteria</taxon>
        <taxon>Burkholderiales</taxon>
        <taxon>Burkholderiaceae</taxon>
        <taxon>Caballeronia</taxon>
    </lineage>
</organism>
<accession>A0A158CJE6</accession>
<keyword evidence="2" id="KW-1185">Reference proteome</keyword>
<dbReference type="EMBL" id="FCOF02000032">
    <property type="protein sequence ID" value="SAK82401.1"/>
    <property type="molecule type" value="Genomic_DNA"/>
</dbReference>
<dbReference type="Proteomes" id="UP000054870">
    <property type="component" value="Unassembled WGS sequence"/>
</dbReference>
<gene>
    <name evidence="1" type="ORF">AWB75_05248</name>
</gene>
<proteinExistence type="predicted"/>
<dbReference type="AlphaFoldDB" id="A0A158CJE6"/>
<evidence type="ECO:0000313" key="2">
    <source>
        <dbReference type="Proteomes" id="UP000054870"/>
    </source>
</evidence>
<reference evidence="1" key="1">
    <citation type="submission" date="2016-01" db="EMBL/GenBank/DDBJ databases">
        <authorList>
            <person name="Peeters C."/>
        </authorList>
    </citation>
    <scope>NUCLEOTIDE SEQUENCE [LARGE SCALE GENOMIC DNA]</scope>
    <source>
        <strain evidence="1">LMG 29318</strain>
    </source>
</reference>
<protein>
    <submittedName>
        <fullName evidence="1">Uncharacterized protein</fullName>
    </submittedName>
</protein>
<evidence type="ECO:0000313" key="1">
    <source>
        <dbReference type="EMBL" id="SAK82401.1"/>
    </source>
</evidence>